<reference evidence="7 8" key="1">
    <citation type="journal article" date="2018" name="PLoS ONE">
        <title>The draft genome of Kipferlia bialata reveals reductive genome evolution in fornicate parasites.</title>
        <authorList>
            <person name="Tanifuji G."/>
            <person name="Takabayashi S."/>
            <person name="Kume K."/>
            <person name="Takagi M."/>
            <person name="Nakayama T."/>
            <person name="Kamikawa R."/>
            <person name="Inagaki Y."/>
            <person name="Hashimoto T."/>
        </authorList>
    </citation>
    <scope>NUCLEOTIDE SEQUENCE [LARGE SCALE GENOMIC DNA]</scope>
    <source>
        <strain evidence="7">NY0173</strain>
    </source>
</reference>
<gene>
    <name evidence="7" type="ORF">KIPB_008199</name>
</gene>
<keyword evidence="2" id="KW-0479">Metal-binding</keyword>
<keyword evidence="5" id="KW-0460">Magnesium</keyword>
<keyword evidence="6" id="KW-1278">Translocase</keyword>
<dbReference type="Proteomes" id="UP000265618">
    <property type="component" value="Unassembled WGS sequence"/>
</dbReference>
<protein>
    <submittedName>
        <fullName evidence="7">P-type ATPase, subfamily V</fullName>
    </submittedName>
</protein>
<organism evidence="7 8">
    <name type="scientific">Kipferlia bialata</name>
    <dbReference type="NCBI Taxonomy" id="797122"/>
    <lineage>
        <taxon>Eukaryota</taxon>
        <taxon>Metamonada</taxon>
        <taxon>Carpediemonas-like organisms</taxon>
        <taxon>Kipferlia</taxon>
    </lineage>
</organism>
<evidence type="ECO:0000256" key="5">
    <source>
        <dbReference type="ARBA" id="ARBA00022842"/>
    </source>
</evidence>
<keyword evidence="3" id="KW-0547">Nucleotide-binding</keyword>
<dbReference type="GO" id="GO:0046872">
    <property type="term" value="F:metal ion binding"/>
    <property type="evidence" value="ECO:0007669"/>
    <property type="project" value="UniProtKB-KW"/>
</dbReference>
<dbReference type="OrthoDB" id="48943at2759"/>
<keyword evidence="4" id="KW-0067">ATP-binding</keyword>
<comment type="caution">
    <text evidence="7">The sequence shown here is derived from an EMBL/GenBank/DDBJ whole genome shotgun (WGS) entry which is preliminary data.</text>
</comment>
<evidence type="ECO:0000313" key="8">
    <source>
        <dbReference type="Proteomes" id="UP000265618"/>
    </source>
</evidence>
<proteinExistence type="predicted"/>
<sequence>MAVARQRVAADRTLSLGKELTKLMDEQKRYIAAMRKHQQEKMMEKLGMPSMDMEDMMGEEDDLTFRVGDASIAAPFTAKSGLISGVIDVIRQGRCTLVTTLQTYKTLALQCVISAYSYAVLTLDGVRASDTQMMISSMISTTMLMSVSRAKPLQTIAKKPPPHSVISPGGA</sequence>
<dbReference type="EMBL" id="BDIP01002480">
    <property type="protein sequence ID" value="GIQ86357.1"/>
    <property type="molecule type" value="Genomic_DNA"/>
</dbReference>
<dbReference type="GO" id="GO:0005789">
    <property type="term" value="C:endoplasmic reticulum membrane"/>
    <property type="evidence" value="ECO:0007669"/>
    <property type="project" value="TreeGrafter"/>
</dbReference>
<keyword evidence="8" id="KW-1185">Reference proteome</keyword>
<evidence type="ECO:0000256" key="4">
    <source>
        <dbReference type="ARBA" id="ARBA00022840"/>
    </source>
</evidence>
<dbReference type="GO" id="GO:0019829">
    <property type="term" value="F:ATPase-coupled monoatomic cation transmembrane transporter activity"/>
    <property type="evidence" value="ECO:0007669"/>
    <property type="project" value="TreeGrafter"/>
</dbReference>
<dbReference type="GO" id="GO:0015662">
    <property type="term" value="F:P-type ion transporter activity"/>
    <property type="evidence" value="ECO:0007669"/>
    <property type="project" value="TreeGrafter"/>
</dbReference>
<comment type="subcellular location">
    <subcellularLocation>
        <location evidence="1">Membrane</location>
        <topology evidence="1">Multi-pass membrane protein</topology>
    </subcellularLocation>
</comment>
<dbReference type="PANTHER" id="PTHR45630">
    <property type="entry name" value="CATION-TRANSPORTING ATPASE-RELATED"/>
    <property type="match status" value="1"/>
</dbReference>
<dbReference type="AlphaFoldDB" id="A0A9K3D0D2"/>
<dbReference type="GO" id="GO:0005524">
    <property type="term" value="F:ATP binding"/>
    <property type="evidence" value="ECO:0007669"/>
    <property type="project" value="UniProtKB-KW"/>
</dbReference>
<evidence type="ECO:0000256" key="1">
    <source>
        <dbReference type="ARBA" id="ARBA00004141"/>
    </source>
</evidence>
<accession>A0A9K3D0D2</accession>
<evidence type="ECO:0000256" key="6">
    <source>
        <dbReference type="ARBA" id="ARBA00022967"/>
    </source>
</evidence>
<dbReference type="GO" id="GO:0006874">
    <property type="term" value="P:intracellular calcium ion homeostasis"/>
    <property type="evidence" value="ECO:0007669"/>
    <property type="project" value="TreeGrafter"/>
</dbReference>
<dbReference type="InterPro" id="IPR006544">
    <property type="entry name" value="P-type_TPase_V"/>
</dbReference>
<dbReference type="PANTHER" id="PTHR45630:SF7">
    <property type="entry name" value="ENDOPLASMIC RETICULUM TRANSMEMBRANE HELIX TRANSLOCASE"/>
    <property type="match status" value="1"/>
</dbReference>
<evidence type="ECO:0000313" key="7">
    <source>
        <dbReference type="EMBL" id="GIQ86357.1"/>
    </source>
</evidence>
<evidence type="ECO:0000256" key="3">
    <source>
        <dbReference type="ARBA" id="ARBA00022741"/>
    </source>
</evidence>
<evidence type="ECO:0000256" key="2">
    <source>
        <dbReference type="ARBA" id="ARBA00022723"/>
    </source>
</evidence>
<name>A0A9K3D0D2_9EUKA</name>